<gene>
    <name evidence="2" type="ORF">HMPREF9624_00588</name>
</gene>
<sequence>MAHCPNCGGEVRFSIDSQDLACQNCHTHFDPVTYNRTPESMEQDVYETKVFTCPNCAAEIESTDLSATGFCAYCGSAVVFESRIKQEKKPQKIIPFQITKEQCKEIYLKKIRSFYYRQRDLEDPAYLDRFVGFYLPYWLYNYHFGGEINLKGDRKYVRGNYVIMEDYSLRGKLKGEVEGIPFDASLRFDDNISAVIAPFSREKMKEFTPNYLLGFYSEIADTESSGYEKEAFSMLGEELGRFVAGSNGFGTEDIRIHGGINPYSLDREMTVGRGMFPIWFLSYKKRDRIAYAVVNGQTGKIYCDIPIDEQKFQRASLLMAVPIFLVLNLFIQISAESLPIYTLALSFFLIFLSQLQMKKIQERDKEALRYSKEQKKQEETDRKKSGTSFALLALFLSVAILIWHPVRDEYYYIAAALSALASILSLRMMIRKFNVLTTRAVPDFFEKKEE</sequence>
<protein>
    <submittedName>
        <fullName evidence="2">Uncharacterized protein</fullName>
    </submittedName>
</protein>
<keyword evidence="3" id="KW-1185">Reference proteome</keyword>
<dbReference type="RefSeq" id="WP_009536470.1">
    <property type="nucleotide sequence ID" value="NZ_JH414504.1"/>
</dbReference>
<dbReference type="AlphaFoldDB" id="G9WU78"/>
<name>G9WU78_9FIRM</name>
<feature type="transmembrane region" description="Helical" evidence="1">
    <location>
        <begin position="338"/>
        <end position="355"/>
    </location>
</feature>
<keyword evidence="1" id="KW-0812">Transmembrane</keyword>
<dbReference type="Proteomes" id="UP000003527">
    <property type="component" value="Unassembled WGS sequence"/>
</dbReference>
<keyword evidence="1" id="KW-0472">Membrane</keyword>
<evidence type="ECO:0000256" key="1">
    <source>
        <dbReference type="SAM" id="Phobius"/>
    </source>
</evidence>
<proteinExistence type="predicted"/>
<accession>G9WU78</accession>
<dbReference type="PATRIC" id="fig|796944.3.peg.1297"/>
<reference evidence="2 3" key="1">
    <citation type="submission" date="2011-08" db="EMBL/GenBank/DDBJ databases">
        <title>The Genome Sequence of Oribacterium sp. ACB7.</title>
        <authorList>
            <consortium name="The Broad Institute Genome Sequencing Platform"/>
            <person name="Earl A."/>
            <person name="Ward D."/>
            <person name="Feldgarden M."/>
            <person name="Gevers D."/>
            <person name="Sizova M."/>
            <person name="Hazen A."/>
            <person name="Epstein S."/>
            <person name="Young S.K."/>
            <person name="Zeng Q."/>
            <person name="Gargeya S."/>
            <person name="Fitzgerald M."/>
            <person name="Haas B."/>
            <person name="Abouelleil A."/>
            <person name="Alvarado L."/>
            <person name="Arachchi H.M."/>
            <person name="Berlin A."/>
            <person name="Brown A."/>
            <person name="Chapman S.B."/>
            <person name="Chen Z."/>
            <person name="Dunbar C."/>
            <person name="Freedman E."/>
            <person name="Gearin G."/>
            <person name="Gellesch M."/>
            <person name="Goldberg J."/>
            <person name="Griggs A."/>
            <person name="Gujja S."/>
            <person name="Heiman D."/>
            <person name="Howarth C."/>
            <person name="Larson L."/>
            <person name="Lui A."/>
            <person name="MacDonald P.J.P."/>
            <person name="Montmayeur A."/>
            <person name="Murphy C."/>
            <person name="Neiman D."/>
            <person name="Pearson M."/>
            <person name="Priest M."/>
            <person name="Roberts A."/>
            <person name="Saif S."/>
            <person name="Shea T."/>
            <person name="Shenoy N."/>
            <person name="Sisk P."/>
            <person name="Stolte C."/>
            <person name="Sykes S."/>
            <person name="Wortman J."/>
            <person name="Nusbaum C."/>
            <person name="Birren B."/>
        </authorList>
    </citation>
    <scope>NUCLEOTIDE SEQUENCE [LARGE SCALE GENOMIC DNA]</scope>
    <source>
        <strain evidence="2 3">ACB7</strain>
    </source>
</reference>
<feature type="transmembrane region" description="Helical" evidence="1">
    <location>
        <begin position="385"/>
        <end position="404"/>
    </location>
</feature>
<dbReference type="EMBL" id="AFZD01000016">
    <property type="protein sequence ID" value="EHL12281.1"/>
    <property type="molecule type" value="Genomic_DNA"/>
</dbReference>
<comment type="caution">
    <text evidence="2">The sequence shown here is derived from an EMBL/GenBank/DDBJ whole genome shotgun (WGS) entry which is preliminary data.</text>
</comment>
<organism evidence="2 3">
    <name type="scientific">Oribacterium asaccharolyticum ACB7</name>
    <dbReference type="NCBI Taxonomy" id="796944"/>
    <lineage>
        <taxon>Bacteria</taxon>
        <taxon>Bacillati</taxon>
        <taxon>Bacillota</taxon>
        <taxon>Clostridia</taxon>
        <taxon>Lachnospirales</taxon>
        <taxon>Lachnospiraceae</taxon>
        <taxon>Oribacterium</taxon>
    </lineage>
</organism>
<evidence type="ECO:0000313" key="3">
    <source>
        <dbReference type="Proteomes" id="UP000003527"/>
    </source>
</evidence>
<dbReference type="Gene3D" id="2.20.28.30">
    <property type="entry name" value="RNA polymerase ii, chain L"/>
    <property type="match status" value="1"/>
</dbReference>
<keyword evidence="1" id="KW-1133">Transmembrane helix</keyword>
<evidence type="ECO:0000313" key="2">
    <source>
        <dbReference type="EMBL" id="EHL12281.1"/>
    </source>
</evidence>
<dbReference type="HOGENOM" id="CLU_523505_0_0_9"/>
<feature type="transmembrane region" description="Helical" evidence="1">
    <location>
        <begin position="410"/>
        <end position="430"/>
    </location>
</feature>